<dbReference type="GeneID" id="18931242"/>
<feature type="region of interest" description="Disordered" evidence="1">
    <location>
        <begin position="230"/>
        <end position="268"/>
    </location>
</feature>
<organism evidence="3">
    <name type="scientific">Melampsora larici-populina (strain 98AG31 / pathotype 3-4-7)</name>
    <name type="common">Poplar leaf rust fungus</name>
    <dbReference type="NCBI Taxonomy" id="747676"/>
    <lineage>
        <taxon>Eukaryota</taxon>
        <taxon>Fungi</taxon>
        <taxon>Dikarya</taxon>
        <taxon>Basidiomycota</taxon>
        <taxon>Pucciniomycotina</taxon>
        <taxon>Pucciniomycetes</taxon>
        <taxon>Pucciniales</taxon>
        <taxon>Melampsoraceae</taxon>
        <taxon>Melampsora</taxon>
    </lineage>
</organism>
<gene>
    <name evidence="2" type="ORF">MELLADRAFT_69441</name>
</gene>
<dbReference type="RefSeq" id="XP_007418453.1">
    <property type="nucleotide sequence ID" value="XM_007418391.1"/>
</dbReference>
<feature type="compositionally biased region" description="Polar residues" evidence="1">
    <location>
        <begin position="242"/>
        <end position="253"/>
    </location>
</feature>
<evidence type="ECO:0000256" key="1">
    <source>
        <dbReference type="SAM" id="MobiDB-lite"/>
    </source>
</evidence>
<dbReference type="InParanoid" id="F4SAS0"/>
<name>F4SAS0_MELLP</name>
<proteinExistence type="predicted"/>
<reference evidence="3" key="1">
    <citation type="journal article" date="2011" name="Proc. Natl. Acad. Sci. U.S.A.">
        <title>Obligate biotrophy features unraveled by the genomic analysis of rust fungi.</title>
        <authorList>
            <person name="Duplessis S."/>
            <person name="Cuomo C.A."/>
            <person name="Lin Y.-C."/>
            <person name="Aerts A."/>
            <person name="Tisserant E."/>
            <person name="Veneault-Fourrey C."/>
            <person name="Joly D.L."/>
            <person name="Hacquard S."/>
            <person name="Amselem J."/>
            <person name="Cantarel B.L."/>
            <person name="Chiu R."/>
            <person name="Coutinho P.M."/>
            <person name="Feau N."/>
            <person name="Field M."/>
            <person name="Frey P."/>
            <person name="Gelhaye E."/>
            <person name="Goldberg J."/>
            <person name="Grabherr M.G."/>
            <person name="Kodira C.D."/>
            <person name="Kohler A."/>
            <person name="Kuees U."/>
            <person name="Lindquist E.A."/>
            <person name="Lucas S.M."/>
            <person name="Mago R."/>
            <person name="Mauceli E."/>
            <person name="Morin E."/>
            <person name="Murat C."/>
            <person name="Pangilinan J.L."/>
            <person name="Park R."/>
            <person name="Pearson M."/>
            <person name="Quesneville H."/>
            <person name="Rouhier N."/>
            <person name="Sakthikumar S."/>
            <person name="Salamov A.A."/>
            <person name="Schmutz J."/>
            <person name="Selles B."/>
            <person name="Shapiro H."/>
            <person name="Tanguay P."/>
            <person name="Tuskan G.A."/>
            <person name="Henrissat B."/>
            <person name="Van de Peer Y."/>
            <person name="Rouze P."/>
            <person name="Ellis J.G."/>
            <person name="Dodds P.N."/>
            <person name="Schein J.E."/>
            <person name="Zhong S."/>
            <person name="Hamelin R.C."/>
            <person name="Grigoriev I.V."/>
            <person name="Szabo L.J."/>
            <person name="Martin F."/>
        </authorList>
    </citation>
    <scope>NUCLEOTIDE SEQUENCE [LARGE SCALE GENOMIC DNA]</scope>
    <source>
        <strain evidence="3">98AG31 / pathotype 3-4-7</strain>
    </source>
</reference>
<feature type="region of interest" description="Disordered" evidence="1">
    <location>
        <begin position="47"/>
        <end position="80"/>
    </location>
</feature>
<feature type="compositionally biased region" description="Basic and acidic residues" evidence="1">
    <location>
        <begin position="254"/>
        <end position="268"/>
    </location>
</feature>
<evidence type="ECO:0000313" key="3">
    <source>
        <dbReference type="Proteomes" id="UP000001072"/>
    </source>
</evidence>
<accession>F4SAS0</accession>
<sequence>MDEAIAQAEAKAAKLTLTGMRAAATGQQSGPRIATPCRAWTLPQEIANPVDNLDGDPFDGKPIQGEEGQDERAPQSGSPDNIDALEVIQALLIPLDEDNNASWRLDQHGQQEEGKGKRRALSSACSPSPNFKSGDEAQLLPNYEQPPRNPNDRVEWLFAKGRRAEAIALLDHWHLHSNDNLVRDDRTGLVAGGSGLPGTMPYALITKDLTNNKKSLDNLALAKRIWRPEHRVRRPTPARPHTVQNRVVVSKNSVRPDRRDSHVQDDGY</sequence>
<dbReference type="HOGENOM" id="CLU_090722_0_0_1"/>
<protein>
    <submittedName>
        <fullName evidence="2">Uncharacterized protein</fullName>
    </submittedName>
</protein>
<keyword evidence="3" id="KW-1185">Reference proteome</keyword>
<dbReference type="KEGG" id="mlr:MELLADRAFT_69441"/>
<dbReference type="AlphaFoldDB" id="F4SAS0"/>
<dbReference type="VEuPathDB" id="FungiDB:MELLADRAFT_69441"/>
<feature type="region of interest" description="Disordered" evidence="1">
    <location>
        <begin position="108"/>
        <end position="148"/>
    </location>
</feature>
<dbReference type="Proteomes" id="UP000001072">
    <property type="component" value="Unassembled WGS sequence"/>
</dbReference>
<evidence type="ECO:0000313" key="2">
    <source>
        <dbReference type="EMBL" id="EGF98265.1"/>
    </source>
</evidence>
<dbReference type="EMBL" id="GL883180">
    <property type="protein sequence ID" value="EGF98265.1"/>
    <property type="molecule type" value="Genomic_DNA"/>
</dbReference>